<protein>
    <recommendedName>
        <fullName evidence="7">Glutathione S-transferase</fullName>
    </recommendedName>
</protein>
<dbReference type="PANTHER" id="PTHR43986:SF10">
    <property type="entry name" value="ELONGATION FACTOR EEF-1B GAMMA SUBUNIT, PUTATIVE (AFU_ORTHOLOGUE AFUA_1G17120)-RELATED"/>
    <property type="match status" value="1"/>
</dbReference>
<reference evidence="5" key="1">
    <citation type="submission" date="2021-03" db="EMBL/GenBank/DDBJ databases">
        <title>Revisited historic fungal species revealed as producer of novel bioactive compounds through whole genome sequencing and comparative genomics.</title>
        <authorList>
            <person name="Vignolle G.A."/>
            <person name="Hochenegger N."/>
            <person name="Mach R.L."/>
            <person name="Mach-Aigner A.R."/>
            <person name="Javad Rahimi M."/>
            <person name="Salim K.A."/>
            <person name="Chan C.M."/>
            <person name="Lim L.B.L."/>
            <person name="Cai F."/>
            <person name="Druzhinina I.S."/>
            <person name="U'Ren J.M."/>
            <person name="Derntl C."/>
        </authorList>
    </citation>
    <scope>NUCLEOTIDE SEQUENCE</scope>
    <source>
        <strain evidence="5">TUCIM 5799</strain>
    </source>
</reference>
<feature type="domain" description="GST C-terminal" evidence="4">
    <location>
        <begin position="93"/>
        <end position="220"/>
    </location>
</feature>
<feature type="domain" description="GST N-terminal" evidence="3">
    <location>
        <begin position="3"/>
        <end position="85"/>
    </location>
</feature>
<comment type="caution">
    <text evidence="5">The sequence shown here is derived from an EMBL/GenBank/DDBJ whole genome shotgun (WGS) entry which is preliminary data.</text>
</comment>
<evidence type="ECO:0000259" key="3">
    <source>
        <dbReference type="PROSITE" id="PS50404"/>
    </source>
</evidence>
<dbReference type="InterPro" id="IPR036249">
    <property type="entry name" value="Thioredoxin-like_sf"/>
</dbReference>
<organism evidence="5 6">
    <name type="scientific">Neoarthrinium moseri</name>
    <dbReference type="NCBI Taxonomy" id="1658444"/>
    <lineage>
        <taxon>Eukaryota</taxon>
        <taxon>Fungi</taxon>
        <taxon>Dikarya</taxon>
        <taxon>Ascomycota</taxon>
        <taxon>Pezizomycotina</taxon>
        <taxon>Sordariomycetes</taxon>
        <taxon>Xylariomycetidae</taxon>
        <taxon>Amphisphaeriales</taxon>
        <taxon>Apiosporaceae</taxon>
        <taxon>Neoarthrinium</taxon>
    </lineage>
</organism>
<evidence type="ECO:0008006" key="7">
    <source>
        <dbReference type="Google" id="ProtNLM"/>
    </source>
</evidence>
<evidence type="ECO:0000256" key="2">
    <source>
        <dbReference type="RuleBase" id="RU003494"/>
    </source>
</evidence>
<dbReference type="PROSITE" id="PS50405">
    <property type="entry name" value="GST_CTER"/>
    <property type="match status" value="1"/>
</dbReference>
<evidence type="ECO:0000256" key="1">
    <source>
        <dbReference type="ARBA" id="ARBA00007409"/>
    </source>
</evidence>
<dbReference type="SUPFAM" id="SSF52833">
    <property type="entry name" value="Thioredoxin-like"/>
    <property type="match status" value="1"/>
</dbReference>
<dbReference type="SFLD" id="SFLDG00358">
    <property type="entry name" value="Main_(cytGST)"/>
    <property type="match status" value="1"/>
</dbReference>
<dbReference type="GO" id="GO:0006414">
    <property type="term" value="P:translational elongation"/>
    <property type="evidence" value="ECO:0007669"/>
    <property type="project" value="TreeGrafter"/>
</dbReference>
<dbReference type="SFLD" id="SFLDS00019">
    <property type="entry name" value="Glutathione_Transferase_(cytos"/>
    <property type="match status" value="1"/>
</dbReference>
<comment type="similarity">
    <text evidence="1 2">Belongs to the GST superfamily.</text>
</comment>
<dbReference type="InterPro" id="IPR036282">
    <property type="entry name" value="Glutathione-S-Trfase_C_sf"/>
</dbReference>
<dbReference type="Gene3D" id="1.20.1050.10">
    <property type="match status" value="1"/>
</dbReference>
<dbReference type="InterPro" id="IPR010987">
    <property type="entry name" value="Glutathione-S-Trfase_C-like"/>
</dbReference>
<gene>
    <name evidence="5" type="ORF">JX265_013921</name>
</gene>
<dbReference type="SUPFAM" id="SSF47616">
    <property type="entry name" value="GST C-terminal domain-like"/>
    <property type="match status" value="1"/>
</dbReference>
<dbReference type="InterPro" id="IPR040079">
    <property type="entry name" value="Glutathione_S-Trfase"/>
</dbReference>
<dbReference type="InterPro" id="IPR004045">
    <property type="entry name" value="Glutathione_S-Trfase_N"/>
</dbReference>
<dbReference type="CDD" id="cd03044">
    <property type="entry name" value="GST_N_EF1Bgamma"/>
    <property type="match status" value="1"/>
</dbReference>
<dbReference type="GO" id="GO:0005737">
    <property type="term" value="C:cytoplasm"/>
    <property type="evidence" value="ECO:0007669"/>
    <property type="project" value="TreeGrafter"/>
</dbReference>
<dbReference type="InterPro" id="IPR004046">
    <property type="entry name" value="GST_C"/>
</dbReference>
<evidence type="ECO:0000313" key="5">
    <source>
        <dbReference type="EMBL" id="KAI1847855.1"/>
    </source>
</evidence>
<dbReference type="Gene3D" id="3.40.30.10">
    <property type="entry name" value="Glutaredoxin"/>
    <property type="match status" value="1"/>
</dbReference>
<dbReference type="GO" id="GO:0005634">
    <property type="term" value="C:nucleus"/>
    <property type="evidence" value="ECO:0007669"/>
    <property type="project" value="TreeGrafter"/>
</dbReference>
<evidence type="ECO:0000313" key="6">
    <source>
        <dbReference type="Proteomes" id="UP000829685"/>
    </source>
</evidence>
<dbReference type="Proteomes" id="UP000829685">
    <property type="component" value="Unassembled WGS sequence"/>
</dbReference>
<accession>A0A9P9W7R9</accession>
<dbReference type="OrthoDB" id="249703at2759"/>
<dbReference type="InterPro" id="IPR050802">
    <property type="entry name" value="EF-GSTs"/>
</dbReference>
<dbReference type="PANTHER" id="PTHR43986">
    <property type="entry name" value="ELONGATION FACTOR 1-GAMMA"/>
    <property type="match status" value="1"/>
</dbReference>
<dbReference type="PROSITE" id="PS50404">
    <property type="entry name" value="GST_NTER"/>
    <property type="match status" value="1"/>
</dbReference>
<name>A0A9P9W7R9_9PEZI</name>
<sequence length="222" mass="24394">MAPFGKIYSYPGNWRVQRAQVVAALNGLDVPLVDDFKMGETNRSPDYLSKFPMGKVPALECADGFCIAEGAAICMYLAGNGPAAEQLLGPTGDAKTKARIAEWSCFAENELTLNIMIPAVMSVFKVMPYDEKRYDFHAANVERALKRLEVAAKGKKYLVGEQLTLADIMVAGPLFFGLAFLVDSEMKKAVPETVRYLQGLSELPEFKAAFGDLKSIETRLRP</sequence>
<dbReference type="Pfam" id="PF00043">
    <property type="entry name" value="GST_C"/>
    <property type="match status" value="1"/>
</dbReference>
<dbReference type="EMBL" id="JAFIMR010000096">
    <property type="protein sequence ID" value="KAI1847855.1"/>
    <property type="molecule type" value="Genomic_DNA"/>
</dbReference>
<proteinExistence type="inferred from homology"/>
<evidence type="ECO:0000259" key="4">
    <source>
        <dbReference type="PROSITE" id="PS50405"/>
    </source>
</evidence>
<dbReference type="FunFam" id="3.40.30.10:FF:000142">
    <property type="entry name" value="Elongation factor 1 gamma"/>
    <property type="match status" value="1"/>
</dbReference>
<dbReference type="AlphaFoldDB" id="A0A9P9W7R9"/>
<dbReference type="Pfam" id="PF02798">
    <property type="entry name" value="GST_N"/>
    <property type="match status" value="1"/>
</dbReference>
<keyword evidence="6" id="KW-1185">Reference proteome</keyword>